<dbReference type="OrthoDB" id="9778962at2"/>
<dbReference type="RefSeq" id="WP_077806419.1">
    <property type="nucleotide sequence ID" value="NZ_BJXS01000009.1"/>
</dbReference>
<dbReference type="GO" id="GO:0006265">
    <property type="term" value="P:DNA topological change"/>
    <property type="evidence" value="ECO:0007669"/>
    <property type="project" value="InterPro"/>
</dbReference>
<protein>
    <recommendedName>
        <fullName evidence="3">DNA topoisomerase</fullName>
        <ecNumber evidence="3">5.6.2.1</ecNumber>
    </recommendedName>
</protein>
<dbReference type="KEGG" id="nch:A0U93_05200"/>
<evidence type="ECO:0000256" key="2">
    <source>
        <dbReference type="ARBA" id="ARBA00006645"/>
    </source>
</evidence>
<dbReference type="EC" id="5.6.2.1" evidence="3"/>
<proteinExistence type="inferred from homology"/>
<dbReference type="AlphaFoldDB" id="A0A1U9KNR6"/>
<dbReference type="InterPro" id="IPR001631">
    <property type="entry name" value="TopoI"/>
</dbReference>
<dbReference type="STRING" id="320497.A0U93_05200"/>
<dbReference type="Pfam" id="PF21338">
    <property type="entry name" value="Top1B_N_bact"/>
    <property type="match status" value="1"/>
</dbReference>
<evidence type="ECO:0000313" key="8">
    <source>
        <dbReference type="Proteomes" id="UP000188604"/>
    </source>
</evidence>
<comment type="similarity">
    <text evidence="2">Belongs to the type IB topoisomerase family.</text>
</comment>
<dbReference type="Proteomes" id="UP000188604">
    <property type="component" value="Chromosome"/>
</dbReference>
<dbReference type="InterPro" id="IPR035447">
    <property type="entry name" value="DNA_topo_I_N_sf"/>
</dbReference>
<dbReference type="SUPFAM" id="SSF56349">
    <property type="entry name" value="DNA breaking-rejoining enzymes"/>
    <property type="match status" value="1"/>
</dbReference>
<dbReference type="Gene3D" id="3.90.15.10">
    <property type="entry name" value="Topoisomerase I, Chain A, domain 3"/>
    <property type="match status" value="1"/>
</dbReference>
<dbReference type="InterPro" id="IPR013500">
    <property type="entry name" value="TopoI_cat_euk"/>
</dbReference>
<dbReference type="InterPro" id="IPR049331">
    <property type="entry name" value="Top1B_N_bact"/>
</dbReference>
<dbReference type="InterPro" id="IPR011010">
    <property type="entry name" value="DNA_brk_join_enz"/>
</dbReference>
<gene>
    <name evidence="7" type="ORF">A0U93_05200</name>
</gene>
<sequence>MGEAGVVDQHEQAARAHARMASLHYVDHDMPGITRHRAGKGFFYRDPTGERITDGDEIARLKRLAIPPAYQDVWICADPDGHLQAVGRDARGRWQYRYHPRWRAVRDENKFERMLVFSEKLPEIRRRIDQDLRQSALSRTRVIAAVVRLMERTMARIGNDEYAQTNKSYGLTTLRHRHAKIRRHHLTLDFRAKHGIRAHVEIDDPRLARVIGRLEDLPGQRLFRFVDDDGALHDVHSHDVNDYLRDITQADITAKDFRTWAATKLAAMALTAFETVDTKARARKNLLRAIEHVAAQLGNTPSVCRKCYIHPGVLDGYLDGTLREAFAARADAVLDGTDDFALTAQEAAITAYLAHRLRK</sequence>
<organism evidence="7 8">
    <name type="scientific">Neoasaia chiangmaiensis</name>
    <dbReference type="NCBI Taxonomy" id="320497"/>
    <lineage>
        <taxon>Bacteria</taxon>
        <taxon>Pseudomonadati</taxon>
        <taxon>Pseudomonadota</taxon>
        <taxon>Alphaproteobacteria</taxon>
        <taxon>Acetobacterales</taxon>
        <taxon>Acetobacteraceae</taxon>
        <taxon>Neoasaia</taxon>
    </lineage>
</organism>
<keyword evidence="5" id="KW-0238">DNA-binding</keyword>
<comment type="catalytic activity">
    <reaction evidence="1">
        <text>ATP-independent breakage of single-stranded DNA, followed by passage and rejoining.</text>
        <dbReference type="EC" id="5.6.2.1"/>
    </reaction>
</comment>
<dbReference type="Gene3D" id="1.10.132.120">
    <property type="match status" value="1"/>
</dbReference>
<evidence type="ECO:0000256" key="3">
    <source>
        <dbReference type="ARBA" id="ARBA00012891"/>
    </source>
</evidence>
<dbReference type="PRINTS" id="PR00416">
    <property type="entry name" value="EUTPISMRASEI"/>
</dbReference>
<keyword evidence="4" id="KW-0799">Topoisomerase</keyword>
<reference evidence="7 8" key="1">
    <citation type="submission" date="2016-03" db="EMBL/GenBank/DDBJ databases">
        <title>Acetic acid bacteria sequencing.</title>
        <authorList>
            <person name="Brandt J."/>
            <person name="Jakob F."/>
            <person name="Vogel R.F."/>
        </authorList>
    </citation>
    <scope>NUCLEOTIDE SEQUENCE [LARGE SCALE GENOMIC DNA]</scope>
    <source>
        <strain evidence="7 8">NBRC 101099</strain>
    </source>
</reference>
<evidence type="ECO:0000256" key="1">
    <source>
        <dbReference type="ARBA" id="ARBA00000213"/>
    </source>
</evidence>
<evidence type="ECO:0000256" key="5">
    <source>
        <dbReference type="ARBA" id="ARBA00023125"/>
    </source>
</evidence>
<dbReference type="EMBL" id="CP014691">
    <property type="protein sequence ID" value="AQS87436.1"/>
    <property type="molecule type" value="Genomic_DNA"/>
</dbReference>
<accession>A0A1U9KNR6</accession>
<evidence type="ECO:0000256" key="6">
    <source>
        <dbReference type="ARBA" id="ARBA00023235"/>
    </source>
</evidence>
<name>A0A1U9KNR6_9PROT</name>
<dbReference type="GO" id="GO:0003677">
    <property type="term" value="F:DNA binding"/>
    <property type="evidence" value="ECO:0007669"/>
    <property type="project" value="UniProtKB-KW"/>
</dbReference>
<keyword evidence="6 7" id="KW-0413">Isomerase</keyword>
<dbReference type="GO" id="GO:0003917">
    <property type="term" value="F:DNA topoisomerase type I (single strand cut, ATP-independent) activity"/>
    <property type="evidence" value="ECO:0007669"/>
    <property type="project" value="UniProtKB-EC"/>
</dbReference>
<dbReference type="SUPFAM" id="SSF55869">
    <property type="entry name" value="DNA topoisomerase I domain"/>
    <property type="match status" value="1"/>
</dbReference>
<dbReference type="Pfam" id="PF01028">
    <property type="entry name" value="Topoisom_I"/>
    <property type="match status" value="1"/>
</dbReference>
<dbReference type="Gene3D" id="3.30.66.10">
    <property type="entry name" value="DNA topoisomerase I domain"/>
    <property type="match status" value="1"/>
</dbReference>
<evidence type="ECO:0000313" key="7">
    <source>
        <dbReference type="EMBL" id="AQS87436.1"/>
    </source>
</evidence>
<keyword evidence="8" id="KW-1185">Reference proteome</keyword>
<dbReference type="InterPro" id="IPR014711">
    <property type="entry name" value="TopoI_cat_a-hlx-sub_euk"/>
</dbReference>
<dbReference type="PROSITE" id="PS52038">
    <property type="entry name" value="TOPO_IB_2"/>
    <property type="match status" value="1"/>
</dbReference>
<evidence type="ECO:0000256" key="4">
    <source>
        <dbReference type="ARBA" id="ARBA00023029"/>
    </source>
</evidence>